<dbReference type="AlphaFoldDB" id="A0A927D4E4"/>
<evidence type="ECO:0000313" key="2">
    <source>
        <dbReference type="Proteomes" id="UP000635142"/>
    </source>
</evidence>
<protein>
    <submittedName>
        <fullName evidence="1">Uncharacterized protein</fullName>
    </submittedName>
</protein>
<dbReference type="EMBL" id="JACTAG010000002">
    <property type="protein sequence ID" value="MBD3664835.1"/>
    <property type="molecule type" value="Genomic_DNA"/>
</dbReference>
<gene>
    <name evidence="1" type="ORF">H9Q16_12950</name>
</gene>
<organism evidence="1 2">
    <name type="scientific">Sulfitobacter aestuariivivens</name>
    <dbReference type="NCBI Taxonomy" id="2766981"/>
    <lineage>
        <taxon>Bacteria</taxon>
        <taxon>Pseudomonadati</taxon>
        <taxon>Pseudomonadota</taxon>
        <taxon>Alphaproteobacteria</taxon>
        <taxon>Rhodobacterales</taxon>
        <taxon>Roseobacteraceae</taxon>
        <taxon>Sulfitobacter</taxon>
    </lineage>
</organism>
<proteinExistence type="predicted"/>
<keyword evidence="2" id="KW-1185">Reference proteome</keyword>
<evidence type="ECO:0000313" key="1">
    <source>
        <dbReference type="EMBL" id="MBD3664835.1"/>
    </source>
</evidence>
<name>A0A927D4E4_9RHOB</name>
<dbReference type="RefSeq" id="WP_191075846.1">
    <property type="nucleotide sequence ID" value="NZ_JACTAG010000002.1"/>
</dbReference>
<accession>A0A927D4E4</accession>
<comment type="caution">
    <text evidence="1">The sequence shown here is derived from an EMBL/GenBank/DDBJ whole genome shotgun (WGS) entry which is preliminary data.</text>
</comment>
<sequence>MSDVSVSGVPLVGRVPNKKAPQITLPKPQPFGAPVFIVDAVTPLAGETVLSLLMKRLARDESG</sequence>
<reference evidence="1" key="1">
    <citation type="submission" date="2020-08" db="EMBL/GenBank/DDBJ databases">
        <title>Sulfitobacter aestuariivivens sp. nov., isolated from a tidal flat.</title>
        <authorList>
            <person name="Park S."/>
            <person name="Yoon J.-H."/>
        </authorList>
    </citation>
    <scope>NUCLEOTIDE SEQUENCE</scope>
    <source>
        <strain evidence="1">TSTF-M16</strain>
    </source>
</reference>
<dbReference type="Proteomes" id="UP000635142">
    <property type="component" value="Unassembled WGS sequence"/>
</dbReference>